<evidence type="ECO:0000313" key="2">
    <source>
        <dbReference type="Proteomes" id="UP000600918"/>
    </source>
</evidence>
<keyword evidence="2" id="KW-1185">Reference proteome</keyword>
<comment type="caution">
    <text evidence="1">The sequence shown here is derived from an EMBL/GenBank/DDBJ whole genome shotgun (WGS) entry which is preliminary data.</text>
</comment>
<dbReference type="EMBL" id="JACSDY010000002">
    <property type="protein sequence ID" value="KAF7435406.1"/>
    <property type="molecule type" value="Genomic_DNA"/>
</dbReference>
<protein>
    <submittedName>
        <fullName evidence="1">Uncharacterized protein</fullName>
    </submittedName>
</protein>
<reference evidence="1" key="1">
    <citation type="journal article" date="2020" name="G3 (Bethesda)">
        <title>High-Quality Assemblies for Three Invasive Social Wasps from the &lt;i&gt;Vespula&lt;/i&gt; Genus.</title>
        <authorList>
            <person name="Harrop T.W.R."/>
            <person name="Guhlin J."/>
            <person name="McLaughlin G.M."/>
            <person name="Permina E."/>
            <person name="Stockwell P."/>
            <person name="Gilligan J."/>
            <person name="Le Lec M.F."/>
            <person name="Gruber M.A.M."/>
            <person name="Quinn O."/>
            <person name="Lovegrove M."/>
            <person name="Duncan E.J."/>
            <person name="Remnant E.J."/>
            <person name="Van Eeckhoven J."/>
            <person name="Graham B."/>
            <person name="Knapp R.A."/>
            <person name="Langford K.W."/>
            <person name="Kronenberg Z."/>
            <person name="Press M.O."/>
            <person name="Eacker S.M."/>
            <person name="Wilson-Rankin E.E."/>
            <person name="Purcell J."/>
            <person name="Lester P.J."/>
            <person name="Dearden P.K."/>
        </authorList>
    </citation>
    <scope>NUCLEOTIDE SEQUENCE</scope>
    <source>
        <strain evidence="1">Volc-1</strain>
    </source>
</reference>
<gene>
    <name evidence="1" type="ORF">H0235_003597</name>
</gene>
<dbReference type="Proteomes" id="UP000600918">
    <property type="component" value="Unassembled WGS sequence"/>
</dbReference>
<accession>A0A834PC50</accession>
<proteinExistence type="predicted"/>
<sequence length="228" mass="25335">MDILARDIPVLMPPPNSPFTFLDNREKGLVGCCYYCLGTAAAAAAAAAAATAAGGAGAGAGTNTATGWRDAEVGTWIWKWGAPVQMQSSNLSISLCRTQVCGKEIEVHYIFNIFLVSVKRKLSIQIRRSTYDSSPTRFFAGITISVIFLILYDQDRQEFHEKFPRRYEAFYNLRKTGRRRSFLRQLSNMYSPCSPLEEISTPHGFHFLQRGTNDGTLEEAKYDLVGNG</sequence>
<name>A0A834PC50_VESPE</name>
<organism evidence="1 2">
    <name type="scientific">Vespula pensylvanica</name>
    <name type="common">Western yellow jacket</name>
    <name type="synonym">Wasp</name>
    <dbReference type="NCBI Taxonomy" id="30213"/>
    <lineage>
        <taxon>Eukaryota</taxon>
        <taxon>Metazoa</taxon>
        <taxon>Ecdysozoa</taxon>
        <taxon>Arthropoda</taxon>
        <taxon>Hexapoda</taxon>
        <taxon>Insecta</taxon>
        <taxon>Pterygota</taxon>
        <taxon>Neoptera</taxon>
        <taxon>Endopterygota</taxon>
        <taxon>Hymenoptera</taxon>
        <taxon>Apocrita</taxon>
        <taxon>Aculeata</taxon>
        <taxon>Vespoidea</taxon>
        <taxon>Vespidae</taxon>
        <taxon>Vespinae</taxon>
        <taxon>Vespula</taxon>
    </lineage>
</organism>
<dbReference type="AlphaFoldDB" id="A0A834PC50"/>
<evidence type="ECO:0000313" key="1">
    <source>
        <dbReference type="EMBL" id="KAF7435406.1"/>
    </source>
</evidence>